<proteinExistence type="predicted"/>
<comment type="caution">
    <text evidence="3">The sequence shown here is derived from an EMBL/GenBank/DDBJ whole genome shotgun (WGS) entry which is preliminary data.</text>
</comment>
<feature type="region of interest" description="Disordered" evidence="2">
    <location>
        <begin position="48"/>
        <end position="79"/>
    </location>
</feature>
<dbReference type="InterPro" id="IPR042001">
    <property type="entry name" value="Sortase_F"/>
</dbReference>
<dbReference type="EMBL" id="JAVREN010000050">
    <property type="protein sequence ID" value="MDT0309936.1"/>
    <property type="molecule type" value="Genomic_DNA"/>
</dbReference>
<gene>
    <name evidence="3" type="ORF">RM780_23710</name>
</gene>
<feature type="region of interest" description="Disordered" evidence="2">
    <location>
        <begin position="1"/>
        <end position="20"/>
    </location>
</feature>
<dbReference type="RefSeq" id="WP_311632907.1">
    <property type="nucleotide sequence ID" value="NZ_JAVREN010000050.1"/>
</dbReference>
<evidence type="ECO:0000313" key="4">
    <source>
        <dbReference type="Proteomes" id="UP001183388"/>
    </source>
</evidence>
<name>A0ABU2LEE0_9ACTN</name>
<evidence type="ECO:0000256" key="2">
    <source>
        <dbReference type="SAM" id="MobiDB-lite"/>
    </source>
</evidence>
<protein>
    <submittedName>
        <fullName evidence="3">Class F sortase</fullName>
    </submittedName>
</protein>
<dbReference type="Pfam" id="PF04203">
    <property type="entry name" value="Sortase"/>
    <property type="match status" value="1"/>
</dbReference>
<evidence type="ECO:0000313" key="3">
    <source>
        <dbReference type="EMBL" id="MDT0309936.1"/>
    </source>
</evidence>
<reference evidence="4" key="1">
    <citation type="submission" date="2023-07" db="EMBL/GenBank/DDBJ databases">
        <title>30 novel species of actinomycetes from the DSMZ collection.</title>
        <authorList>
            <person name="Nouioui I."/>
        </authorList>
    </citation>
    <scope>NUCLEOTIDE SEQUENCE [LARGE SCALE GENOMIC DNA]</scope>
    <source>
        <strain evidence="4">DSM 44917</strain>
    </source>
</reference>
<dbReference type="CDD" id="cd05829">
    <property type="entry name" value="Sortase_F"/>
    <property type="match status" value="1"/>
</dbReference>
<sequence>MQLPQHVPGRALPGGASAAEPPGWGTRAGLAALAATVALGVSIMLSGLQDPEGPPQPPGAERAAAGPGGAGAERAADPLPPAVPTWVSIPAIDVEAPLTGVGLEPGGWVAAPPEQIQNLAGWYKGAVTPGARGTAVVVGHVDNASGPAVFYGLGALERGDFVEVTREDGRTVRFTVYDLAVFDRDSLPQHVYRDTGQSELRLITCGGSYRSDSGYQDNVVVFARMTDAP</sequence>
<evidence type="ECO:0000256" key="1">
    <source>
        <dbReference type="ARBA" id="ARBA00022801"/>
    </source>
</evidence>
<keyword evidence="1" id="KW-0378">Hydrolase</keyword>
<accession>A0ABU2LEE0</accession>
<dbReference type="NCBIfam" id="NF033748">
    <property type="entry name" value="class_F_sortase"/>
    <property type="match status" value="1"/>
</dbReference>
<dbReference type="InterPro" id="IPR005754">
    <property type="entry name" value="Sortase"/>
</dbReference>
<dbReference type="Gene3D" id="2.40.260.10">
    <property type="entry name" value="Sortase"/>
    <property type="match status" value="1"/>
</dbReference>
<keyword evidence="4" id="KW-1185">Reference proteome</keyword>
<organism evidence="3 4">
    <name type="scientific">Streptomyces boetiae</name>
    <dbReference type="NCBI Taxonomy" id="3075541"/>
    <lineage>
        <taxon>Bacteria</taxon>
        <taxon>Bacillati</taxon>
        <taxon>Actinomycetota</taxon>
        <taxon>Actinomycetes</taxon>
        <taxon>Kitasatosporales</taxon>
        <taxon>Streptomycetaceae</taxon>
        <taxon>Streptomyces</taxon>
    </lineage>
</organism>
<dbReference type="Proteomes" id="UP001183388">
    <property type="component" value="Unassembled WGS sequence"/>
</dbReference>
<dbReference type="InterPro" id="IPR023365">
    <property type="entry name" value="Sortase_dom-sf"/>
</dbReference>
<dbReference type="SUPFAM" id="SSF63817">
    <property type="entry name" value="Sortase"/>
    <property type="match status" value="1"/>
</dbReference>